<dbReference type="RefSeq" id="WP_184800025.1">
    <property type="nucleotide sequence ID" value="NZ_JACHMY010000001.1"/>
</dbReference>
<dbReference type="EMBL" id="JACHMY010000001">
    <property type="protein sequence ID" value="MBB5838846.1"/>
    <property type="molecule type" value="Genomic_DNA"/>
</dbReference>
<evidence type="ECO:0000259" key="1">
    <source>
        <dbReference type="PROSITE" id="PS51664"/>
    </source>
</evidence>
<dbReference type="Proteomes" id="UP000549971">
    <property type="component" value="Unassembled WGS sequence"/>
</dbReference>
<dbReference type="Gene3D" id="3.30.160.660">
    <property type="match status" value="1"/>
</dbReference>
<sequence>MTTLTEHQPADPAPADPDAVLLTLGRDLAGLISPRTAQYSGALDLAVLGLPGRDLRLLHQVGPSSTARLSLRLYAGTVVVASTPAGDGPCPHCLDRRWLACRPTVERRVLEDPRGLLGPRELDAPTPYVVAVAAALLDEAAGQVPPGPDHVVWEINGLTGHVERYGLIKDSSCERCSVPAEDTARAARIRIVPTPNAAPGSTRARPPESLQLPMDALANPVCGVLGAPAFRAYHATATAPVSGHFEVRSKYGLHEMWWSGHAESYQRSELLGALEGLERHAGQLPRRNQIARRAAVTELDVPYVELEQCGLYTPEFYRGHFEQYVPWSENPSVPWVWGWSVRDDRALLVPEQIVYYLDHRADHRNTVQECSNGCASGSSVTEAVLHGLLELIERDAFLIAWYSGLTPREIDLDTVDEPLVRQMRSHVDLLGYDLRCFDIRIDLPVPAVGAVAVRRDGGPGTLCFGGGASLDPADAVRAAVCEVASYVTGFEERVAARSEEVEAMVTDYANVTELAHHALLFGLPEMAPYAEHWLRQSTRTPLDEVYADWTLNRPPLTDLAEPVREIVGLLAAQGMDTVVVDQTTPEQAGLGINTVATIVPGLIPIDFGWHRQRVLTMPRMLWAPYQAGLTEQPLQVEQLHLVPHPFP</sequence>
<dbReference type="InterPro" id="IPR022291">
    <property type="entry name" value="Bacteriocin_synth_cyclodeHase"/>
</dbReference>
<dbReference type="InterPro" id="IPR027624">
    <property type="entry name" value="TOMM_cyclo_SagD"/>
</dbReference>
<dbReference type="Pfam" id="PF02624">
    <property type="entry name" value="YcaO"/>
    <property type="match status" value="1"/>
</dbReference>
<proteinExistence type="predicted"/>
<protein>
    <submittedName>
        <fullName evidence="2">Ribosomal protein S12 methylthiotransferase accessory factor</fullName>
    </submittedName>
</protein>
<dbReference type="Gene3D" id="3.30.40.250">
    <property type="match status" value="1"/>
</dbReference>
<keyword evidence="2" id="KW-0687">Ribonucleoprotein</keyword>
<dbReference type="GO" id="GO:0005840">
    <property type="term" value="C:ribosome"/>
    <property type="evidence" value="ECO:0007669"/>
    <property type="project" value="UniProtKB-KW"/>
</dbReference>
<dbReference type="PANTHER" id="PTHR37809">
    <property type="entry name" value="RIBOSOMAL PROTEIN S12 METHYLTHIOTRANSFERASE ACCESSORY FACTOR YCAO"/>
    <property type="match status" value="1"/>
</dbReference>
<keyword evidence="2" id="KW-0808">Transferase</keyword>
<comment type="caution">
    <text evidence="2">The sequence shown here is derived from an EMBL/GenBank/DDBJ whole genome shotgun (WGS) entry which is preliminary data.</text>
</comment>
<dbReference type="PANTHER" id="PTHR37809:SF1">
    <property type="entry name" value="RIBOSOMAL PROTEIN S12 METHYLTHIOTRANSFERASE ACCESSORY FACTOR YCAO"/>
    <property type="match status" value="1"/>
</dbReference>
<dbReference type="PROSITE" id="PS51664">
    <property type="entry name" value="YCAO"/>
    <property type="match status" value="1"/>
</dbReference>
<dbReference type="AlphaFoldDB" id="A0A7W9MWB7"/>
<evidence type="ECO:0000313" key="3">
    <source>
        <dbReference type="Proteomes" id="UP000549971"/>
    </source>
</evidence>
<reference evidence="2 3" key="1">
    <citation type="submission" date="2020-08" db="EMBL/GenBank/DDBJ databases">
        <title>Sequencing the genomes of 1000 actinobacteria strains.</title>
        <authorList>
            <person name="Klenk H.-P."/>
        </authorList>
    </citation>
    <scope>NUCLEOTIDE SEQUENCE [LARGE SCALE GENOMIC DNA]</scope>
    <source>
        <strain evidence="2 3">DSM 28967</strain>
    </source>
</reference>
<organism evidence="2 3">
    <name type="scientific">Kribbella italica</name>
    <dbReference type="NCBI Taxonomy" id="1540520"/>
    <lineage>
        <taxon>Bacteria</taxon>
        <taxon>Bacillati</taxon>
        <taxon>Actinomycetota</taxon>
        <taxon>Actinomycetes</taxon>
        <taxon>Propionibacteriales</taxon>
        <taxon>Kribbellaceae</taxon>
        <taxon>Kribbella</taxon>
    </lineage>
</organism>
<dbReference type="Gene3D" id="3.30.1330.230">
    <property type="match status" value="1"/>
</dbReference>
<dbReference type="GO" id="GO:0016740">
    <property type="term" value="F:transferase activity"/>
    <property type="evidence" value="ECO:0007669"/>
    <property type="project" value="UniProtKB-KW"/>
</dbReference>
<keyword evidence="2" id="KW-0689">Ribosomal protein</keyword>
<evidence type="ECO:0000313" key="2">
    <source>
        <dbReference type="EMBL" id="MBB5838846.1"/>
    </source>
</evidence>
<name>A0A7W9MWB7_9ACTN</name>
<accession>A0A7W9MWB7</accession>
<dbReference type="NCBIfam" id="TIGR03604">
    <property type="entry name" value="TOMM_cyclo_SagD"/>
    <property type="match status" value="1"/>
</dbReference>
<keyword evidence="3" id="KW-1185">Reference proteome</keyword>
<feature type="domain" description="YcaO" evidence="1">
    <location>
        <begin position="260"/>
        <end position="647"/>
    </location>
</feature>
<dbReference type="NCBIfam" id="TIGR03882">
    <property type="entry name" value="cyclo_dehyd_2"/>
    <property type="match status" value="1"/>
</dbReference>
<dbReference type="InterPro" id="IPR003776">
    <property type="entry name" value="YcaO-like_dom"/>
</dbReference>
<gene>
    <name evidence="2" type="ORF">HDA39_005580</name>
</gene>